<gene>
    <name evidence="7" type="ORF">DFP97_1249</name>
</gene>
<dbReference type="NCBIfam" id="NF005800">
    <property type="entry name" value="PRK07650.1"/>
    <property type="match status" value="1"/>
</dbReference>
<name>A0A368VJ59_9BACL</name>
<dbReference type="InterPro" id="IPR043131">
    <property type="entry name" value="BCAT-like_N"/>
</dbReference>
<dbReference type="InterPro" id="IPR018300">
    <property type="entry name" value="Aminotrans_IV_CS"/>
</dbReference>
<dbReference type="EMBL" id="QPJD01000024">
    <property type="protein sequence ID" value="RCW41385.1"/>
    <property type="molecule type" value="Genomic_DNA"/>
</dbReference>
<dbReference type="GO" id="GO:0016829">
    <property type="term" value="F:lyase activity"/>
    <property type="evidence" value="ECO:0007669"/>
    <property type="project" value="UniProtKB-KW"/>
</dbReference>
<dbReference type="FunFam" id="3.20.10.10:FF:000002">
    <property type="entry name" value="D-alanine aminotransferase"/>
    <property type="match status" value="1"/>
</dbReference>
<dbReference type="Gene3D" id="3.20.10.10">
    <property type="entry name" value="D-amino Acid Aminotransferase, subunit A, domain 2"/>
    <property type="match status" value="1"/>
</dbReference>
<dbReference type="OrthoDB" id="9805628at2"/>
<evidence type="ECO:0000256" key="1">
    <source>
        <dbReference type="ARBA" id="ARBA00001933"/>
    </source>
</evidence>
<protein>
    <submittedName>
        <fullName evidence="7">4-amino-4-deoxychorismate lyase</fullName>
    </submittedName>
</protein>
<dbReference type="SUPFAM" id="SSF56752">
    <property type="entry name" value="D-aminoacid aminotransferase-like PLP-dependent enzymes"/>
    <property type="match status" value="1"/>
</dbReference>
<dbReference type="CDD" id="cd00449">
    <property type="entry name" value="PLPDE_IV"/>
    <property type="match status" value="1"/>
</dbReference>
<accession>A0A368VJ59</accession>
<evidence type="ECO:0000256" key="6">
    <source>
        <dbReference type="RuleBase" id="RU004516"/>
    </source>
</evidence>
<dbReference type="Pfam" id="PF01063">
    <property type="entry name" value="Aminotran_4"/>
    <property type="match status" value="1"/>
</dbReference>
<comment type="caution">
    <text evidence="7">The sequence shown here is derived from an EMBL/GenBank/DDBJ whole genome shotgun (WGS) entry which is preliminary data.</text>
</comment>
<dbReference type="Proteomes" id="UP000252415">
    <property type="component" value="Unassembled WGS sequence"/>
</dbReference>
<keyword evidence="4 6" id="KW-0663">Pyridoxal phosphate</keyword>
<dbReference type="RefSeq" id="WP_114383859.1">
    <property type="nucleotide sequence ID" value="NZ_QPJD01000024.1"/>
</dbReference>
<proteinExistence type="inferred from homology"/>
<dbReference type="GO" id="GO:0046394">
    <property type="term" value="P:carboxylic acid biosynthetic process"/>
    <property type="evidence" value="ECO:0007669"/>
    <property type="project" value="UniProtKB-ARBA"/>
</dbReference>
<evidence type="ECO:0000256" key="3">
    <source>
        <dbReference type="ARBA" id="ARBA00011738"/>
    </source>
</evidence>
<evidence type="ECO:0000256" key="2">
    <source>
        <dbReference type="ARBA" id="ARBA00009320"/>
    </source>
</evidence>
<keyword evidence="8" id="KW-1185">Reference proteome</keyword>
<dbReference type="InterPro" id="IPR036038">
    <property type="entry name" value="Aminotransferase-like"/>
</dbReference>
<comment type="cofactor">
    <cofactor evidence="1 6">
        <name>pyridoxal 5'-phosphate</name>
        <dbReference type="ChEBI" id="CHEBI:597326"/>
    </cofactor>
</comment>
<dbReference type="GO" id="GO:0005829">
    <property type="term" value="C:cytosol"/>
    <property type="evidence" value="ECO:0007669"/>
    <property type="project" value="TreeGrafter"/>
</dbReference>
<comment type="similarity">
    <text evidence="2 5">Belongs to the class-IV pyridoxal-phosphate-dependent aminotransferase family.</text>
</comment>
<evidence type="ECO:0000256" key="5">
    <source>
        <dbReference type="RuleBase" id="RU004106"/>
    </source>
</evidence>
<dbReference type="Gene3D" id="3.30.470.10">
    <property type="match status" value="1"/>
</dbReference>
<evidence type="ECO:0000313" key="7">
    <source>
        <dbReference type="EMBL" id="RCW41385.1"/>
    </source>
</evidence>
<organism evidence="7 8">
    <name type="scientific">Paenibacillus prosopidis</name>
    <dbReference type="NCBI Taxonomy" id="630520"/>
    <lineage>
        <taxon>Bacteria</taxon>
        <taxon>Bacillati</taxon>
        <taxon>Bacillota</taxon>
        <taxon>Bacilli</taxon>
        <taxon>Bacillales</taxon>
        <taxon>Paenibacillaceae</taxon>
        <taxon>Paenibacillus</taxon>
    </lineage>
</organism>
<dbReference type="PROSITE" id="PS00770">
    <property type="entry name" value="AA_TRANSFER_CLASS_4"/>
    <property type="match status" value="1"/>
</dbReference>
<dbReference type="InterPro" id="IPR050571">
    <property type="entry name" value="Class-IV_PLP-Dep_Aminotrnsfr"/>
</dbReference>
<keyword evidence="7" id="KW-0456">Lyase</keyword>
<reference evidence="7 8" key="1">
    <citation type="submission" date="2018-07" db="EMBL/GenBank/DDBJ databases">
        <title>Genomic Encyclopedia of Type Strains, Phase III (KMG-III): the genomes of soil and plant-associated and newly described type strains.</title>
        <authorList>
            <person name="Whitman W."/>
        </authorList>
    </citation>
    <scope>NUCLEOTIDE SEQUENCE [LARGE SCALE GENOMIC DNA]</scope>
    <source>
        <strain evidence="7 8">CECT 7506</strain>
    </source>
</reference>
<comment type="subunit">
    <text evidence="3">Homodimer.</text>
</comment>
<sequence length="297" mass="32500">MKIGLNGSVMEASEAVISVYDHGFLYGMGLFETFRTYKGKPYLLDRHMKRLQSGCEQIGIRYRPDLLVISGLVMELLAANGLEDGYVRMTVSAGVAELGLPSGDYDEPNVLLLVKALPPANDAVHMHGRELRLLQTRRNTPEGDIRFKSLHYMNNIIAKRELLASGATAGAEGLMLSREGWLAEGIVSNLFFVKDGVVCTPSIATGILPGITRERVIELAQEAGYRTEDGLYGWEHLLEAEEIWLTNSVQELVPVTMLSDTSGKSIKVSGGEAGEVTRRLLLLYRQTTAAGSDAVQT</sequence>
<evidence type="ECO:0000256" key="4">
    <source>
        <dbReference type="ARBA" id="ARBA00022898"/>
    </source>
</evidence>
<dbReference type="PANTHER" id="PTHR42743:SF11">
    <property type="entry name" value="AMINODEOXYCHORISMATE LYASE"/>
    <property type="match status" value="1"/>
</dbReference>
<dbReference type="InterPro" id="IPR043132">
    <property type="entry name" value="BCAT-like_C"/>
</dbReference>
<dbReference type="InterPro" id="IPR001544">
    <property type="entry name" value="Aminotrans_IV"/>
</dbReference>
<evidence type="ECO:0000313" key="8">
    <source>
        <dbReference type="Proteomes" id="UP000252415"/>
    </source>
</evidence>
<dbReference type="GO" id="GO:0008652">
    <property type="term" value="P:amino acid biosynthetic process"/>
    <property type="evidence" value="ECO:0007669"/>
    <property type="project" value="UniProtKB-ARBA"/>
</dbReference>
<dbReference type="AlphaFoldDB" id="A0A368VJ59"/>
<dbReference type="PANTHER" id="PTHR42743">
    <property type="entry name" value="AMINO-ACID AMINOTRANSFERASE"/>
    <property type="match status" value="1"/>
</dbReference>